<dbReference type="SUPFAM" id="SSF81271">
    <property type="entry name" value="TGS-like"/>
    <property type="match status" value="1"/>
</dbReference>
<dbReference type="GO" id="GO:0005525">
    <property type="term" value="F:GTP binding"/>
    <property type="evidence" value="ECO:0007669"/>
    <property type="project" value="InterPro"/>
</dbReference>
<feature type="domain" description="OBG-type G" evidence="7">
    <location>
        <begin position="3"/>
        <end position="257"/>
    </location>
</feature>
<comment type="cofactor">
    <cofactor evidence="1">
        <name>Mg(2+)</name>
        <dbReference type="ChEBI" id="CHEBI:18420"/>
    </cofactor>
</comment>
<dbReference type="InterPro" id="IPR006073">
    <property type="entry name" value="GTP-bd"/>
</dbReference>
<dbReference type="GO" id="GO:0043023">
    <property type="term" value="F:ribosomal large subunit binding"/>
    <property type="evidence" value="ECO:0007669"/>
    <property type="project" value="UniProtKB-UniRule"/>
</dbReference>
<protein>
    <recommendedName>
        <fullName evidence="6">Ribosome-binding ATPase YchF</fullName>
    </recommendedName>
</protein>
<dbReference type="EMBL" id="PEXW01000064">
    <property type="protein sequence ID" value="PIS40529.1"/>
    <property type="molecule type" value="Genomic_DNA"/>
</dbReference>
<dbReference type="PIRSF" id="PIRSF006641">
    <property type="entry name" value="CHP00092"/>
    <property type="match status" value="1"/>
</dbReference>
<proteinExistence type="inferred from homology"/>
<dbReference type="PROSITE" id="PS51710">
    <property type="entry name" value="G_OBG"/>
    <property type="match status" value="1"/>
</dbReference>
<evidence type="ECO:0000256" key="6">
    <source>
        <dbReference type="HAMAP-Rule" id="MF_00944"/>
    </source>
</evidence>
<dbReference type="InterPro" id="IPR023192">
    <property type="entry name" value="TGS-like_dom_sf"/>
</dbReference>
<comment type="function">
    <text evidence="6">ATPase that binds to both the 70S ribosome and the 50S ribosomal subunit in a nucleotide-independent manner.</text>
</comment>
<feature type="domain" description="TGS" evidence="8">
    <location>
        <begin position="279"/>
        <end position="361"/>
    </location>
</feature>
<dbReference type="PROSITE" id="PS51880">
    <property type="entry name" value="TGS"/>
    <property type="match status" value="1"/>
</dbReference>
<dbReference type="InterPro" id="IPR012675">
    <property type="entry name" value="Beta-grasp_dom_sf"/>
</dbReference>
<dbReference type="AlphaFoldDB" id="A0A2H0YQI2"/>
<evidence type="ECO:0000256" key="3">
    <source>
        <dbReference type="ARBA" id="ARBA00022741"/>
    </source>
</evidence>
<dbReference type="GO" id="GO:0016887">
    <property type="term" value="F:ATP hydrolysis activity"/>
    <property type="evidence" value="ECO:0007669"/>
    <property type="project" value="UniProtKB-UniRule"/>
</dbReference>
<accession>A0A2H0YQI2</accession>
<dbReference type="FunFam" id="1.10.150.300:FF:000001">
    <property type="entry name" value="Ribosome-binding ATPase YchF"/>
    <property type="match status" value="1"/>
</dbReference>
<dbReference type="InterPro" id="IPR012676">
    <property type="entry name" value="TGS-like"/>
</dbReference>
<dbReference type="Gene3D" id="3.40.50.300">
    <property type="entry name" value="P-loop containing nucleotide triphosphate hydrolases"/>
    <property type="match status" value="1"/>
</dbReference>
<dbReference type="HAMAP" id="MF_00944">
    <property type="entry name" value="YchF_OLA1_ATPase"/>
    <property type="match status" value="1"/>
</dbReference>
<evidence type="ECO:0000256" key="1">
    <source>
        <dbReference type="ARBA" id="ARBA00001946"/>
    </source>
</evidence>
<evidence type="ECO:0000313" key="9">
    <source>
        <dbReference type="EMBL" id="PIS40529.1"/>
    </source>
</evidence>
<dbReference type="InterPro" id="IPR004396">
    <property type="entry name" value="ATPase_YchF/OLA1"/>
</dbReference>
<evidence type="ECO:0000256" key="2">
    <source>
        <dbReference type="ARBA" id="ARBA00022723"/>
    </source>
</evidence>
<name>A0A2H0YQI2_9BACT</name>
<dbReference type="Pfam" id="PF06071">
    <property type="entry name" value="YchF-GTPase_C"/>
    <property type="match status" value="1"/>
</dbReference>
<dbReference type="Pfam" id="PF01926">
    <property type="entry name" value="MMR_HSR1"/>
    <property type="match status" value="1"/>
</dbReference>
<dbReference type="Proteomes" id="UP000236845">
    <property type="component" value="Unassembled WGS sequence"/>
</dbReference>
<dbReference type="CDD" id="cd01900">
    <property type="entry name" value="YchF"/>
    <property type="match status" value="1"/>
</dbReference>
<sequence>MSLQIGIIGLPNVGKSTLFRALTKKQVPAENYPFTTIDPNVGVVEVPDDILPQLSKVSNSKKIVPAIVEFVDIAGLVKNAHKGEGLGNKFLSNIREVAAIAHVVRVFNDPDVIHVDNRVDPGQDIATIETELALADLETAKKRIENLSGKAKSGDKIANVQLPILEEIENRLSQGKDVLELLKQDEAAKLIREMSLLTGKPEIYVANIDEAEISKADEIQKTLADKTGKKPDDFIVISAKIESEIAELSAEESRTYLESLGLKEPGLNRLIHQAFSILGLQTFYTSGEMESKAWTISKGMTAPQAAGVIHSDFEKAFIRAEIINWQDFVKYGENGCKEKGLLRIEGKDYVMQAGDVAHFRVGV</sequence>
<keyword evidence="3 6" id="KW-0547">Nucleotide-binding</keyword>
<keyword evidence="2" id="KW-0479">Metal-binding</keyword>
<reference evidence="10" key="1">
    <citation type="submission" date="2017-09" db="EMBL/GenBank/DDBJ databases">
        <title>Depth-based differentiation of microbial function through sediment-hosted aquifers and enrichment of novel symbionts in the deep terrestrial subsurface.</title>
        <authorList>
            <person name="Probst A.J."/>
            <person name="Ladd B."/>
            <person name="Jarett J.K."/>
            <person name="Geller-Mcgrath D.E."/>
            <person name="Sieber C.M.K."/>
            <person name="Emerson J.B."/>
            <person name="Anantharaman K."/>
            <person name="Thomas B.C."/>
            <person name="Malmstrom R."/>
            <person name="Stieglmeier M."/>
            <person name="Klingl A."/>
            <person name="Woyke T."/>
            <person name="Ryan C.M."/>
            <person name="Banfield J.F."/>
        </authorList>
    </citation>
    <scope>NUCLEOTIDE SEQUENCE [LARGE SCALE GENOMIC DNA]</scope>
</reference>
<dbReference type="GO" id="GO:0005524">
    <property type="term" value="F:ATP binding"/>
    <property type="evidence" value="ECO:0007669"/>
    <property type="project" value="UniProtKB-UniRule"/>
</dbReference>
<dbReference type="GO" id="GO:0046872">
    <property type="term" value="F:metal ion binding"/>
    <property type="evidence" value="ECO:0007669"/>
    <property type="project" value="UniProtKB-KW"/>
</dbReference>
<dbReference type="InterPro" id="IPR004095">
    <property type="entry name" value="TGS"/>
</dbReference>
<dbReference type="Gene3D" id="3.10.20.30">
    <property type="match status" value="1"/>
</dbReference>
<keyword evidence="5" id="KW-0460">Magnesium</keyword>
<dbReference type="PANTHER" id="PTHR23305:SF18">
    <property type="entry name" value="OBG-TYPE G DOMAIN-CONTAINING PROTEIN"/>
    <property type="match status" value="1"/>
</dbReference>
<dbReference type="SUPFAM" id="SSF52540">
    <property type="entry name" value="P-loop containing nucleoside triphosphate hydrolases"/>
    <property type="match status" value="1"/>
</dbReference>
<comment type="similarity">
    <text evidence="6">Belongs to the TRAFAC class OBG-HflX-like GTPase superfamily. OBG GTPase family. YchF/OLA1 subfamily.</text>
</comment>
<dbReference type="NCBIfam" id="TIGR00092">
    <property type="entry name" value="redox-regulated ATPase YchF"/>
    <property type="match status" value="1"/>
</dbReference>
<dbReference type="PANTHER" id="PTHR23305">
    <property type="entry name" value="OBG GTPASE FAMILY"/>
    <property type="match status" value="1"/>
</dbReference>
<gene>
    <name evidence="6" type="primary">ychF</name>
    <name evidence="9" type="ORF">COT26_02860</name>
</gene>
<evidence type="ECO:0000313" key="10">
    <source>
        <dbReference type="Proteomes" id="UP000236845"/>
    </source>
</evidence>
<evidence type="ECO:0000256" key="4">
    <source>
        <dbReference type="ARBA" id="ARBA00022840"/>
    </source>
</evidence>
<dbReference type="GO" id="GO:0005737">
    <property type="term" value="C:cytoplasm"/>
    <property type="evidence" value="ECO:0007669"/>
    <property type="project" value="TreeGrafter"/>
</dbReference>
<comment type="caution">
    <text evidence="9">The sequence shown here is derived from an EMBL/GenBank/DDBJ whole genome shotgun (WGS) entry which is preliminary data.</text>
</comment>
<dbReference type="InterPro" id="IPR041706">
    <property type="entry name" value="YchF_N"/>
</dbReference>
<dbReference type="FunFam" id="3.10.20.30:FF:000001">
    <property type="entry name" value="Ribosome-binding ATPase YchF"/>
    <property type="match status" value="1"/>
</dbReference>
<dbReference type="CDD" id="cd04867">
    <property type="entry name" value="TGS_YchF_OLA1"/>
    <property type="match status" value="1"/>
</dbReference>
<dbReference type="PRINTS" id="PR00326">
    <property type="entry name" value="GTP1OBG"/>
</dbReference>
<evidence type="ECO:0000256" key="5">
    <source>
        <dbReference type="ARBA" id="ARBA00022842"/>
    </source>
</evidence>
<dbReference type="InterPro" id="IPR013029">
    <property type="entry name" value="YchF_C"/>
</dbReference>
<dbReference type="Gene3D" id="1.10.150.300">
    <property type="entry name" value="TGS-like domain"/>
    <property type="match status" value="1"/>
</dbReference>
<organism evidence="9 10">
    <name type="scientific">Candidatus Kerfeldbacteria bacterium CG08_land_8_20_14_0_20_43_14</name>
    <dbReference type="NCBI Taxonomy" id="2014246"/>
    <lineage>
        <taxon>Bacteria</taxon>
        <taxon>Candidatus Kerfeldiibacteriota</taxon>
    </lineage>
</organism>
<keyword evidence="4 6" id="KW-0067">ATP-binding</keyword>
<dbReference type="InterPro" id="IPR027417">
    <property type="entry name" value="P-loop_NTPase"/>
</dbReference>
<dbReference type="InterPro" id="IPR031167">
    <property type="entry name" value="G_OBG"/>
</dbReference>
<evidence type="ECO:0000259" key="8">
    <source>
        <dbReference type="PROSITE" id="PS51880"/>
    </source>
</evidence>
<evidence type="ECO:0000259" key="7">
    <source>
        <dbReference type="PROSITE" id="PS51710"/>
    </source>
</evidence>
<feature type="binding site" evidence="6">
    <location>
        <begin position="12"/>
        <end position="17"/>
    </location>
    <ligand>
        <name>ATP</name>
        <dbReference type="ChEBI" id="CHEBI:30616"/>
    </ligand>
</feature>